<keyword evidence="4" id="KW-1185">Reference proteome</keyword>
<dbReference type="Pfam" id="PF19054">
    <property type="entry name" value="DUF5753"/>
    <property type="match status" value="1"/>
</dbReference>
<dbReference type="CDD" id="cd00093">
    <property type="entry name" value="HTH_XRE"/>
    <property type="match status" value="1"/>
</dbReference>
<dbReference type="Gene3D" id="1.10.260.40">
    <property type="entry name" value="lambda repressor-like DNA-binding domains"/>
    <property type="match status" value="1"/>
</dbReference>
<organism evidence="3 4">
    <name type="scientific">Streptomyces zagrosensis</name>
    <dbReference type="NCBI Taxonomy" id="1042984"/>
    <lineage>
        <taxon>Bacteria</taxon>
        <taxon>Bacillati</taxon>
        <taxon>Actinomycetota</taxon>
        <taxon>Actinomycetes</taxon>
        <taxon>Kitasatosporales</taxon>
        <taxon>Streptomycetaceae</taxon>
        <taxon>Streptomyces</taxon>
    </lineage>
</organism>
<feature type="domain" description="DUF5753" evidence="2">
    <location>
        <begin position="116"/>
        <end position="299"/>
    </location>
</feature>
<accession>A0A7W9V274</accession>
<comment type="caution">
    <text evidence="3">The sequence shown here is derived from an EMBL/GenBank/DDBJ whole genome shotgun (WGS) entry which is preliminary data.</text>
</comment>
<sequence>MSAEPTRDPSSVPAVTALSQTESPDRLIGAALRQLRLEREMTLQEVAAAQEISVSYSKLCRMETGKSPVKERDLRDLLRHYRAPRERQDMIAGLLREDRRTRGEKTISDLTPQWLERLILLEDSARRITAFERNVVPGLLQTREYARELVHSELKAEGAAHDEVTVDSHVRQRLWRWDSFEQRADCELEVIIGEASLRQLVGGYAVMREQMERLREVATGPRVILRIHPFDGGSLLAPRLPVTHLQFDDGGPQEVVYSETVVKAEYIVSLAHVERTRERLMHAKDGALTRVRSLEMLEHYVEKYQRLMDRSAGES</sequence>
<dbReference type="InterPro" id="IPR001387">
    <property type="entry name" value="Cro/C1-type_HTH"/>
</dbReference>
<protein>
    <submittedName>
        <fullName evidence="3">Transcriptional regulator with XRE-family HTH domain</fullName>
    </submittedName>
</protein>
<name>A0A7W9V274_9ACTN</name>
<evidence type="ECO:0000256" key="1">
    <source>
        <dbReference type="SAM" id="MobiDB-lite"/>
    </source>
</evidence>
<dbReference type="InterPro" id="IPR010982">
    <property type="entry name" value="Lambda_DNA-bd_dom_sf"/>
</dbReference>
<dbReference type="Pfam" id="PF13560">
    <property type="entry name" value="HTH_31"/>
    <property type="match status" value="1"/>
</dbReference>
<reference evidence="3 4" key="1">
    <citation type="submission" date="2020-08" db="EMBL/GenBank/DDBJ databases">
        <title>Genomic Encyclopedia of Type Strains, Phase III (KMG-III): the genomes of soil and plant-associated and newly described type strains.</title>
        <authorList>
            <person name="Whitman W."/>
        </authorList>
    </citation>
    <scope>NUCLEOTIDE SEQUENCE [LARGE SCALE GENOMIC DNA]</scope>
    <source>
        <strain evidence="3 4">CECT 8305</strain>
    </source>
</reference>
<feature type="region of interest" description="Disordered" evidence="1">
    <location>
        <begin position="1"/>
        <end position="21"/>
    </location>
</feature>
<dbReference type="Proteomes" id="UP000588098">
    <property type="component" value="Unassembled WGS sequence"/>
</dbReference>
<dbReference type="GO" id="GO:0003677">
    <property type="term" value="F:DNA binding"/>
    <property type="evidence" value="ECO:0007669"/>
    <property type="project" value="InterPro"/>
</dbReference>
<evidence type="ECO:0000259" key="2">
    <source>
        <dbReference type="Pfam" id="PF19054"/>
    </source>
</evidence>
<proteinExistence type="predicted"/>
<dbReference type="InterPro" id="IPR043917">
    <property type="entry name" value="DUF5753"/>
</dbReference>
<dbReference type="SUPFAM" id="SSF47413">
    <property type="entry name" value="lambda repressor-like DNA-binding domains"/>
    <property type="match status" value="1"/>
</dbReference>
<evidence type="ECO:0000313" key="3">
    <source>
        <dbReference type="EMBL" id="MBB5938549.1"/>
    </source>
</evidence>
<dbReference type="AlphaFoldDB" id="A0A7W9V274"/>
<dbReference type="EMBL" id="JACHJL010000017">
    <property type="protein sequence ID" value="MBB5938549.1"/>
    <property type="molecule type" value="Genomic_DNA"/>
</dbReference>
<dbReference type="RefSeq" id="WP_184576413.1">
    <property type="nucleotide sequence ID" value="NZ_JACHJL010000017.1"/>
</dbReference>
<gene>
    <name evidence="3" type="ORF">FHS42_005638</name>
</gene>
<evidence type="ECO:0000313" key="4">
    <source>
        <dbReference type="Proteomes" id="UP000588098"/>
    </source>
</evidence>